<dbReference type="EMBL" id="BKZQ01000012">
    <property type="protein sequence ID" value="GER69865.1"/>
    <property type="molecule type" value="Genomic_DNA"/>
</dbReference>
<dbReference type="SUPFAM" id="SSF52540">
    <property type="entry name" value="P-loop containing nucleoside triphosphate hydrolases"/>
    <property type="match status" value="1"/>
</dbReference>
<organism evidence="1 2">
    <name type="scientific">Weizmannia acidilactici</name>
    <dbReference type="NCBI Taxonomy" id="2607726"/>
    <lineage>
        <taxon>Bacteria</taxon>
        <taxon>Bacillati</taxon>
        <taxon>Bacillota</taxon>
        <taxon>Bacilli</taxon>
        <taxon>Bacillales</taxon>
        <taxon>Bacillaceae</taxon>
        <taxon>Heyndrickxia</taxon>
    </lineage>
</organism>
<reference evidence="1 2" key="1">
    <citation type="submission" date="2019-09" db="EMBL/GenBank/DDBJ databases">
        <title>Draft genome sequence of Bacillus sp. JC-7.</title>
        <authorList>
            <person name="Tanaka N."/>
            <person name="Shiwa Y."/>
            <person name="Fujita N."/>
            <person name="Tanasupawat S."/>
        </authorList>
    </citation>
    <scope>NUCLEOTIDE SEQUENCE [LARGE SCALE GENOMIC DNA]</scope>
    <source>
        <strain evidence="1 2">JC-7</strain>
    </source>
</reference>
<accession>A0A5J4JGT1</accession>
<proteinExistence type="predicted"/>
<keyword evidence="2" id="KW-1185">Reference proteome</keyword>
<evidence type="ECO:0008006" key="3">
    <source>
        <dbReference type="Google" id="ProtNLM"/>
    </source>
</evidence>
<protein>
    <recommendedName>
        <fullName evidence="3">Sulfotransferase</fullName>
    </recommendedName>
</protein>
<dbReference type="Pfam" id="PF13469">
    <property type="entry name" value="Sulfotransfer_3"/>
    <property type="match status" value="1"/>
</dbReference>
<comment type="caution">
    <text evidence="1">The sequence shown here is derived from an EMBL/GenBank/DDBJ whole genome shotgun (WGS) entry which is preliminary data.</text>
</comment>
<evidence type="ECO:0000313" key="1">
    <source>
        <dbReference type="EMBL" id="GER69865.1"/>
    </source>
</evidence>
<dbReference type="AlphaFoldDB" id="A0A5J4JGT1"/>
<gene>
    <name evidence="1" type="ORF">BpJC7_11680</name>
</gene>
<dbReference type="InterPro" id="IPR027417">
    <property type="entry name" value="P-loop_NTPase"/>
</dbReference>
<evidence type="ECO:0000313" key="2">
    <source>
        <dbReference type="Proteomes" id="UP000391919"/>
    </source>
</evidence>
<dbReference type="RefSeq" id="WP_216643875.1">
    <property type="nucleotide sequence ID" value="NZ_BKZQ01000012.1"/>
</dbReference>
<sequence length="297" mass="34713">MGNGRSGTSVLTRCLNFMGVDLGNDKMLGPNKKINPKGYFENETIIHLHKQLGAVLRFRPSPEGYENSPQVVPIKNKIKDYVYEQFKDKEVWAWKDPRTNDYLALWKDILADLRVEPNCVIVVRNPIDVVASNVRAWNRDETWALRQWQLRTLFSIRDTYGLKRMIVSYEELFNHTLECLRKISTTLDLPWPEDEAELKCKIESFIDPKLQTSNSNTSLEDFINHGDVTQDVKDLYLLALEGTKSQEVFQSKAYHERVEKLYQDYLNDYGVLHRDPPKPEKNNCQNSLFNVKIEYKH</sequence>
<name>A0A5J4JGT1_9BACI</name>
<dbReference type="Gene3D" id="3.40.50.300">
    <property type="entry name" value="P-loop containing nucleotide triphosphate hydrolases"/>
    <property type="match status" value="1"/>
</dbReference>
<dbReference type="Proteomes" id="UP000391919">
    <property type="component" value="Unassembled WGS sequence"/>
</dbReference>